<feature type="region of interest" description="Disordered" evidence="1">
    <location>
        <begin position="1"/>
        <end position="29"/>
    </location>
</feature>
<accession>A0A9P4NW74</accession>
<name>A0A9P4NW74_9PEZI</name>
<sequence>MAKLLSRSKSFRQLRPLRKDSKGPAVPEHDVWETHFSDLDRAQGNTNQQAKTTVGNFTFAIESAGDIARPKTANEAVDRRELMAMGSPISVTSGKETFAFPTPVRRPFTPNSADIKSAGMESNPSDIGLAIGSPSHDTRFQLDNSWTLSPPQGLLIAPNRETLTPISTTARSQTSYSNRAIQGEWKEKNEVAKPKISRWRSLGGLFARRPPARASPEPQYQTISQQRLPNPFDLNTENYALPWQGEAAPNVVYSLPHNFGNPVRSDSPKKSSPRPRWGLLRSQTAPTTRRGETSPLPPSKGPVLDVDIPTTKMERYSVMFNGVITKKSSSSLLVRRQANADNKSQVPGESLKVKTESQSIPTNKD</sequence>
<proteinExistence type="predicted"/>
<feature type="compositionally biased region" description="Polar residues" evidence="1">
    <location>
        <begin position="356"/>
        <end position="365"/>
    </location>
</feature>
<keyword evidence="3" id="KW-1185">Reference proteome</keyword>
<feature type="region of interest" description="Disordered" evidence="1">
    <location>
        <begin position="92"/>
        <end position="125"/>
    </location>
</feature>
<feature type="compositionally biased region" description="Polar residues" evidence="1">
    <location>
        <begin position="109"/>
        <end position="125"/>
    </location>
</feature>
<dbReference type="EMBL" id="MU007024">
    <property type="protein sequence ID" value="KAF2432856.1"/>
    <property type="molecule type" value="Genomic_DNA"/>
</dbReference>
<evidence type="ECO:0000313" key="2">
    <source>
        <dbReference type="EMBL" id="KAF2432856.1"/>
    </source>
</evidence>
<reference evidence="2" key="1">
    <citation type="journal article" date="2020" name="Stud. Mycol.">
        <title>101 Dothideomycetes genomes: a test case for predicting lifestyles and emergence of pathogens.</title>
        <authorList>
            <person name="Haridas S."/>
            <person name="Albert R."/>
            <person name="Binder M."/>
            <person name="Bloem J."/>
            <person name="Labutti K."/>
            <person name="Salamov A."/>
            <person name="Andreopoulos B."/>
            <person name="Baker S."/>
            <person name="Barry K."/>
            <person name="Bills G."/>
            <person name="Bluhm B."/>
            <person name="Cannon C."/>
            <person name="Castanera R."/>
            <person name="Culley D."/>
            <person name="Daum C."/>
            <person name="Ezra D."/>
            <person name="Gonzalez J."/>
            <person name="Henrissat B."/>
            <person name="Kuo A."/>
            <person name="Liang C."/>
            <person name="Lipzen A."/>
            <person name="Lutzoni F."/>
            <person name="Magnuson J."/>
            <person name="Mondo S."/>
            <person name="Nolan M."/>
            <person name="Ohm R."/>
            <person name="Pangilinan J."/>
            <person name="Park H.-J."/>
            <person name="Ramirez L."/>
            <person name="Alfaro M."/>
            <person name="Sun H."/>
            <person name="Tritt A."/>
            <person name="Yoshinaga Y."/>
            <person name="Zwiers L.-H."/>
            <person name="Turgeon B."/>
            <person name="Goodwin S."/>
            <person name="Spatafora J."/>
            <person name="Crous P."/>
            <person name="Grigoriev I."/>
        </authorList>
    </citation>
    <scope>NUCLEOTIDE SEQUENCE</scope>
    <source>
        <strain evidence="2">CBS 130266</strain>
    </source>
</reference>
<protein>
    <submittedName>
        <fullName evidence="2">Uncharacterized protein</fullName>
    </submittedName>
</protein>
<evidence type="ECO:0000313" key="3">
    <source>
        <dbReference type="Proteomes" id="UP000800235"/>
    </source>
</evidence>
<feature type="region of interest" description="Disordered" evidence="1">
    <location>
        <begin position="260"/>
        <end position="307"/>
    </location>
</feature>
<feature type="region of interest" description="Disordered" evidence="1">
    <location>
        <begin position="337"/>
        <end position="365"/>
    </location>
</feature>
<evidence type="ECO:0000256" key="1">
    <source>
        <dbReference type="SAM" id="MobiDB-lite"/>
    </source>
</evidence>
<gene>
    <name evidence="2" type="ORF">EJ08DRAFT_119045</name>
</gene>
<dbReference type="Proteomes" id="UP000800235">
    <property type="component" value="Unassembled WGS sequence"/>
</dbReference>
<organism evidence="2 3">
    <name type="scientific">Tothia fuscella</name>
    <dbReference type="NCBI Taxonomy" id="1048955"/>
    <lineage>
        <taxon>Eukaryota</taxon>
        <taxon>Fungi</taxon>
        <taxon>Dikarya</taxon>
        <taxon>Ascomycota</taxon>
        <taxon>Pezizomycotina</taxon>
        <taxon>Dothideomycetes</taxon>
        <taxon>Pleosporomycetidae</taxon>
        <taxon>Venturiales</taxon>
        <taxon>Cylindrosympodiaceae</taxon>
        <taxon>Tothia</taxon>
    </lineage>
</organism>
<feature type="compositionally biased region" description="Basic and acidic residues" evidence="1">
    <location>
        <begin position="17"/>
        <end position="29"/>
    </location>
</feature>
<dbReference type="OrthoDB" id="5404004at2759"/>
<comment type="caution">
    <text evidence="2">The sequence shown here is derived from an EMBL/GenBank/DDBJ whole genome shotgun (WGS) entry which is preliminary data.</text>
</comment>
<dbReference type="AlphaFoldDB" id="A0A9P4NW74"/>